<dbReference type="EMBL" id="JPGN01000021">
    <property type="protein sequence ID" value="KFI20401.1"/>
    <property type="molecule type" value="Genomic_DNA"/>
</dbReference>
<dbReference type="GO" id="GO:0007059">
    <property type="term" value="P:chromosome segregation"/>
    <property type="evidence" value="ECO:0007669"/>
    <property type="project" value="TreeGrafter"/>
</dbReference>
<dbReference type="GO" id="GO:0005694">
    <property type="term" value="C:chromosome"/>
    <property type="evidence" value="ECO:0007669"/>
    <property type="project" value="TreeGrafter"/>
</dbReference>
<evidence type="ECO:0000313" key="3">
    <source>
        <dbReference type="Proteomes" id="UP000028839"/>
    </source>
</evidence>
<evidence type="ECO:0000256" key="1">
    <source>
        <dbReference type="SAM" id="MobiDB-lite"/>
    </source>
</evidence>
<dbReference type="NCBIfam" id="TIGR03764">
    <property type="entry name" value="ICE_PFGI_1_parB"/>
    <property type="match status" value="1"/>
</dbReference>
<gene>
    <name evidence="2" type="ORF">IB75_03300</name>
</gene>
<organism evidence="2 3">
    <name type="scientific">Nitrosococcus oceani C-27</name>
    <dbReference type="NCBI Taxonomy" id="314279"/>
    <lineage>
        <taxon>Bacteria</taxon>
        <taxon>Pseudomonadati</taxon>
        <taxon>Pseudomonadota</taxon>
        <taxon>Gammaproteobacteria</taxon>
        <taxon>Chromatiales</taxon>
        <taxon>Chromatiaceae</taxon>
        <taxon>Nitrosococcus</taxon>
    </lineage>
</organism>
<feature type="region of interest" description="Disordered" evidence="1">
    <location>
        <begin position="275"/>
        <end position="345"/>
    </location>
</feature>
<comment type="caution">
    <text evidence="2">The sequence shown here is derived from an EMBL/GenBank/DDBJ whole genome shotgun (WGS) entry which is preliminary data.</text>
</comment>
<dbReference type="OrthoDB" id="7656008at2"/>
<dbReference type="InterPro" id="IPR036086">
    <property type="entry name" value="ParB/Sulfiredoxin_sf"/>
</dbReference>
<dbReference type="InterPro" id="IPR022304">
    <property type="entry name" value="ICE_PFGI_1_ParB"/>
</dbReference>
<dbReference type="SUPFAM" id="SSF110849">
    <property type="entry name" value="ParB/Sulfiredoxin"/>
    <property type="match status" value="1"/>
</dbReference>
<dbReference type="InterPro" id="IPR050336">
    <property type="entry name" value="Chromosome_partition/occlusion"/>
</dbReference>
<dbReference type="PANTHER" id="PTHR33375">
    <property type="entry name" value="CHROMOSOME-PARTITIONING PROTEIN PARB-RELATED"/>
    <property type="match status" value="1"/>
</dbReference>
<protein>
    <submittedName>
        <fullName evidence="2">Plasmid partitioning protein ParB</fullName>
    </submittedName>
</protein>
<dbReference type="AlphaFoldDB" id="A0A0E2Z570"/>
<evidence type="ECO:0000313" key="2">
    <source>
        <dbReference type="EMBL" id="KFI20401.1"/>
    </source>
</evidence>
<dbReference type="PANTHER" id="PTHR33375:SF1">
    <property type="entry name" value="CHROMOSOME-PARTITIONING PROTEIN PARB-RELATED"/>
    <property type="match status" value="1"/>
</dbReference>
<sequence length="510" mass="57288">MTAPDESAQVHGISRVDVTHIHHYSRNPRRQQNPEYDRIKASIRAEGLDQPLVLSQEPGTSDYVLHSGGNTRLKILKDLFEETGDDRFRWVNCVIKPWSQESNLLFAHLRENELRGALPFIDKALAVFDAKALLEKELAVETLSQRQLEELFRERGFGLSHSMISKMGYAVDTLWPVMPKALAAGLGRPQVEKIRALERAAREIWDRRQLGEDMDFNAVFLELCRRHDCSEWDIQPLRDALENEIADESEQNRQVVYLEMEAQLSGRPFDFVSQPVEGEEEEQGGTSDKVCRQEKNQSADIDPVNGSSLGREPKPTQPLDSNKPNGESGAKTPAPEFTQNRKTSLTSRDLRSLRAQLWECAAALAEHHGLGEAVIQLKDQGLGLLLVEVPPQELIDTLDPDMLGLVSALWWQLAASAELTVAPIDIVLHYLNKSSALHEALASHDAGLLFSSVWTPDPGHMSSLLWQQLNPPDWQVLLRMMETYRAIKRLAYDTGIELWVPIAGGGNVIQ</sequence>
<name>A0A0E2Z570_9GAMM</name>
<dbReference type="HOGENOM" id="CLU_028960_2_0_6"/>
<reference evidence="2 3" key="1">
    <citation type="submission" date="2014-07" db="EMBL/GenBank/DDBJ databases">
        <title>Comparative analysis of Nitrosococcus oceani genome inventories of strains from Pacific and Atlantic gyres.</title>
        <authorList>
            <person name="Lim C.K."/>
            <person name="Wang L."/>
            <person name="Sayavedra-Soto L.A."/>
            <person name="Klotz M.G."/>
        </authorList>
    </citation>
    <scope>NUCLEOTIDE SEQUENCE [LARGE SCALE GENOMIC DNA]</scope>
    <source>
        <strain evidence="2 3">C-27</strain>
    </source>
</reference>
<accession>A0A0E2Z570</accession>
<dbReference type="Proteomes" id="UP000028839">
    <property type="component" value="Unassembled WGS sequence"/>
</dbReference>
<proteinExistence type="predicted"/>